<evidence type="ECO:0000313" key="4">
    <source>
        <dbReference type="Proteomes" id="UP000315010"/>
    </source>
</evidence>
<dbReference type="CDD" id="cd03375">
    <property type="entry name" value="TPP_OGFOR"/>
    <property type="match status" value="1"/>
</dbReference>
<dbReference type="Pfam" id="PF02775">
    <property type="entry name" value="TPP_enzyme_C"/>
    <property type="match status" value="1"/>
</dbReference>
<reference evidence="3 4" key="1">
    <citation type="submission" date="2019-02" db="EMBL/GenBank/DDBJ databases">
        <title>Deep-cultivation of Planctomycetes and their phenomic and genomic characterization uncovers novel biology.</title>
        <authorList>
            <person name="Wiegand S."/>
            <person name="Jogler M."/>
            <person name="Boedeker C."/>
            <person name="Pinto D."/>
            <person name="Vollmers J."/>
            <person name="Rivas-Marin E."/>
            <person name="Kohn T."/>
            <person name="Peeters S.H."/>
            <person name="Heuer A."/>
            <person name="Rast P."/>
            <person name="Oberbeckmann S."/>
            <person name="Bunk B."/>
            <person name="Jeske O."/>
            <person name="Meyerdierks A."/>
            <person name="Storesund J.E."/>
            <person name="Kallscheuer N."/>
            <person name="Luecker S."/>
            <person name="Lage O.M."/>
            <person name="Pohl T."/>
            <person name="Merkel B.J."/>
            <person name="Hornburger P."/>
            <person name="Mueller R.-W."/>
            <person name="Bruemmer F."/>
            <person name="Labrenz M."/>
            <person name="Spormann A.M."/>
            <person name="Op Den Camp H."/>
            <person name="Overmann J."/>
            <person name="Amann R."/>
            <person name="Jetten M.S.M."/>
            <person name="Mascher T."/>
            <person name="Medema M.H."/>
            <person name="Devos D.P."/>
            <person name="Kaster A.-K."/>
            <person name="Ovreas L."/>
            <person name="Rohde M."/>
            <person name="Galperin M.Y."/>
            <person name="Jogler C."/>
        </authorList>
    </citation>
    <scope>NUCLEOTIDE SEQUENCE [LARGE SCALE GENOMIC DNA]</scope>
    <source>
        <strain evidence="3 4">CA13</strain>
    </source>
</reference>
<evidence type="ECO:0000259" key="2">
    <source>
        <dbReference type="Pfam" id="PF02775"/>
    </source>
</evidence>
<dbReference type="EMBL" id="SJPJ01000001">
    <property type="protein sequence ID" value="TWT79860.1"/>
    <property type="molecule type" value="Genomic_DNA"/>
</dbReference>
<dbReference type="RefSeq" id="WP_146394984.1">
    <property type="nucleotide sequence ID" value="NZ_SJPJ01000001.1"/>
</dbReference>
<gene>
    <name evidence="3" type="primary">korB_2</name>
    <name evidence="3" type="ORF">CA13_12670</name>
</gene>
<dbReference type="InterPro" id="IPR051457">
    <property type="entry name" value="2-oxoacid:Fd_oxidoreductase"/>
</dbReference>
<dbReference type="Gene3D" id="3.40.50.970">
    <property type="match status" value="1"/>
</dbReference>
<accession>A0A5C5YY70</accession>
<dbReference type="GO" id="GO:0030976">
    <property type="term" value="F:thiamine pyrophosphate binding"/>
    <property type="evidence" value="ECO:0007669"/>
    <property type="project" value="InterPro"/>
</dbReference>
<dbReference type="PANTHER" id="PTHR48084:SF4">
    <property type="entry name" value="2-OXOGLUTARATE OXIDOREDUCTASE SUBUNIT KORB"/>
    <property type="match status" value="1"/>
</dbReference>
<evidence type="ECO:0000256" key="1">
    <source>
        <dbReference type="ARBA" id="ARBA00023002"/>
    </source>
</evidence>
<sequence>MNLPVLKAADFASDQDVRWCPGCGDYSILAQMKKVLPDLGVPREKIVFISGIGCSSRFPYYMNTYGMHSIHGRAPTFATGLKSTRPDLMVWVITGDGDALSIGGNHFIHALRRNIDVNIVLFNNRIYGLTKGQYSPTSTEGQVTKSTPMGSIDHPINPLSLALAAEATFVARSIDAHVKHLGNMLQRASEHKGTSLVEVYQNCNVFNDGAMAYAQERKQRAENVVELEHGKPLIFGEKSDKGVRLVGSRLEVVNLADVPVDDLLIHDEKEPNPAIQMMMARMRYPEMPEPIGVLRAVEGVATYNDQINDQVEQAKIKKGPGSLQELFTTGDTWEVA</sequence>
<evidence type="ECO:0000313" key="3">
    <source>
        <dbReference type="EMBL" id="TWT79860.1"/>
    </source>
</evidence>
<dbReference type="GO" id="GO:0045333">
    <property type="term" value="P:cellular respiration"/>
    <property type="evidence" value="ECO:0007669"/>
    <property type="project" value="UniProtKB-ARBA"/>
</dbReference>
<dbReference type="SUPFAM" id="SSF52518">
    <property type="entry name" value="Thiamin diphosphate-binding fold (THDP-binding)"/>
    <property type="match status" value="1"/>
</dbReference>
<dbReference type="PANTHER" id="PTHR48084">
    <property type="entry name" value="2-OXOGLUTARATE OXIDOREDUCTASE SUBUNIT KORB-RELATED"/>
    <property type="match status" value="1"/>
</dbReference>
<name>A0A5C5YY70_9BACT</name>
<dbReference type="InterPro" id="IPR011766">
    <property type="entry name" value="TPP_enzyme_TPP-bd"/>
</dbReference>
<dbReference type="InterPro" id="IPR029061">
    <property type="entry name" value="THDP-binding"/>
</dbReference>
<feature type="domain" description="Thiamine pyrophosphate enzyme TPP-binding" evidence="2">
    <location>
        <begin position="52"/>
        <end position="199"/>
    </location>
</feature>
<comment type="caution">
    <text evidence="3">The sequence shown here is derived from an EMBL/GenBank/DDBJ whole genome shotgun (WGS) entry which is preliminary data.</text>
</comment>
<dbReference type="OrthoDB" id="9775140at2"/>
<organism evidence="3 4">
    <name type="scientific">Novipirellula herctigrandis</name>
    <dbReference type="NCBI Taxonomy" id="2527986"/>
    <lineage>
        <taxon>Bacteria</taxon>
        <taxon>Pseudomonadati</taxon>
        <taxon>Planctomycetota</taxon>
        <taxon>Planctomycetia</taxon>
        <taxon>Pirellulales</taxon>
        <taxon>Pirellulaceae</taxon>
        <taxon>Novipirellula</taxon>
    </lineage>
</organism>
<proteinExistence type="predicted"/>
<dbReference type="GO" id="GO:0044281">
    <property type="term" value="P:small molecule metabolic process"/>
    <property type="evidence" value="ECO:0007669"/>
    <property type="project" value="UniProtKB-ARBA"/>
</dbReference>
<keyword evidence="1 3" id="KW-0560">Oxidoreductase</keyword>
<dbReference type="EC" id="1.2.-.-" evidence="3"/>
<dbReference type="GO" id="GO:0016625">
    <property type="term" value="F:oxidoreductase activity, acting on the aldehyde or oxo group of donors, iron-sulfur protein as acceptor"/>
    <property type="evidence" value="ECO:0007669"/>
    <property type="project" value="UniProtKB-ARBA"/>
</dbReference>
<dbReference type="AlphaFoldDB" id="A0A5C5YY70"/>
<dbReference type="Proteomes" id="UP000315010">
    <property type="component" value="Unassembled WGS sequence"/>
</dbReference>
<keyword evidence="4" id="KW-1185">Reference proteome</keyword>
<protein>
    <submittedName>
        <fullName evidence="3">2-oxoglutarate oxidoreductase subunit KorB</fullName>
        <ecNumber evidence="3">1.2.-.-</ecNumber>
    </submittedName>
</protein>